<evidence type="ECO:0000313" key="2">
    <source>
        <dbReference type="Proteomes" id="UP000726737"/>
    </source>
</evidence>
<protein>
    <submittedName>
        <fullName evidence="1">Uncharacterized protein</fullName>
    </submittedName>
</protein>
<dbReference type="Proteomes" id="UP000726737">
    <property type="component" value="Unassembled WGS sequence"/>
</dbReference>
<gene>
    <name evidence="1" type="ORF">BG011_005280</name>
</gene>
<organism evidence="1 2">
    <name type="scientific">Mortierella polycephala</name>
    <dbReference type="NCBI Taxonomy" id="41804"/>
    <lineage>
        <taxon>Eukaryota</taxon>
        <taxon>Fungi</taxon>
        <taxon>Fungi incertae sedis</taxon>
        <taxon>Mucoromycota</taxon>
        <taxon>Mortierellomycotina</taxon>
        <taxon>Mortierellomycetes</taxon>
        <taxon>Mortierellales</taxon>
        <taxon>Mortierellaceae</taxon>
        <taxon>Mortierella</taxon>
    </lineage>
</organism>
<accession>A0A9P6PYA5</accession>
<feature type="non-terminal residue" evidence="1">
    <location>
        <position position="203"/>
    </location>
</feature>
<sequence length="203" mass="23054">MMERVGARRQVRMLDTVMLEENEPQVAKDLITVLEPMYIFTTQVGSSKVPAISFLYPWVYDKVNSPGDAAITIESVAAVDLRIRLVDHIRVRWPIDRIPNAVAIATFLSPGLKKHPLFDLRVERDGENVKLLDNVHRLVVTEPLESLKDRESTLAAFYNGQCHEQDSSDDDASGTQPGSPLLRNIVLELRNYITYAIEKLERR</sequence>
<reference evidence="1" key="1">
    <citation type="journal article" date="2020" name="Fungal Divers.">
        <title>Resolving the Mortierellaceae phylogeny through synthesis of multi-gene phylogenetics and phylogenomics.</title>
        <authorList>
            <person name="Vandepol N."/>
            <person name="Liber J."/>
            <person name="Desiro A."/>
            <person name="Na H."/>
            <person name="Kennedy M."/>
            <person name="Barry K."/>
            <person name="Grigoriev I.V."/>
            <person name="Miller A.N."/>
            <person name="O'Donnell K."/>
            <person name="Stajich J.E."/>
            <person name="Bonito G."/>
        </authorList>
    </citation>
    <scope>NUCLEOTIDE SEQUENCE</scope>
    <source>
        <strain evidence="1">KOD948</strain>
    </source>
</reference>
<keyword evidence="2" id="KW-1185">Reference proteome</keyword>
<dbReference type="EMBL" id="JAAAJA010000361">
    <property type="protein sequence ID" value="KAG0255216.1"/>
    <property type="molecule type" value="Genomic_DNA"/>
</dbReference>
<dbReference type="AlphaFoldDB" id="A0A9P6PYA5"/>
<evidence type="ECO:0000313" key="1">
    <source>
        <dbReference type="EMBL" id="KAG0255216.1"/>
    </source>
</evidence>
<name>A0A9P6PYA5_9FUNG</name>
<comment type="caution">
    <text evidence="1">The sequence shown here is derived from an EMBL/GenBank/DDBJ whole genome shotgun (WGS) entry which is preliminary data.</text>
</comment>
<proteinExistence type="predicted"/>
<dbReference type="OrthoDB" id="2447077at2759"/>